<evidence type="ECO:0000256" key="1">
    <source>
        <dbReference type="ARBA" id="ARBA00001954"/>
    </source>
</evidence>
<evidence type="ECO:0000313" key="9">
    <source>
        <dbReference type="Proteomes" id="UP001165044"/>
    </source>
</evidence>
<reference evidence="8" key="1">
    <citation type="journal article" date="2023" name="Antonie Van Leeuwenhoek">
        <title>Mesoterricola silvestris gen. nov., sp. nov., Mesoterricola sediminis sp. nov., Geothrix oryzae sp. nov., Geothrix edaphica sp. nov., Geothrix rubra sp. nov., and Geothrix limicola sp. nov., six novel members of Acidobacteriota isolated from soils.</title>
        <authorList>
            <person name="Itoh H."/>
            <person name="Sugisawa Y."/>
            <person name="Mise K."/>
            <person name="Xu Z."/>
            <person name="Kuniyasu M."/>
            <person name="Ushijima N."/>
            <person name="Kawano K."/>
            <person name="Kobayashi E."/>
            <person name="Shiratori Y."/>
            <person name="Masuda Y."/>
            <person name="Senoo K."/>
        </authorList>
    </citation>
    <scope>NUCLEOTIDE SEQUENCE</scope>
    <source>
        <strain evidence="8">Red802</strain>
    </source>
</reference>
<dbReference type="CDD" id="cd00361">
    <property type="entry name" value="arom_aa_hydroxylase"/>
    <property type="match status" value="1"/>
</dbReference>
<name>A0ABQ5PVE7_9BACT</name>
<keyword evidence="9" id="KW-1185">Reference proteome</keyword>
<feature type="domain" description="Biopterin-dependent aromatic amino acid hydroxylase family profile" evidence="7">
    <location>
        <begin position="1"/>
        <end position="349"/>
    </location>
</feature>
<keyword evidence="6" id="KW-0503">Monooxygenase</keyword>
<comment type="similarity">
    <text evidence="2">Belongs to the biopterin-dependent aromatic amino acid hydroxylase family.</text>
</comment>
<dbReference type="Pfam" id="PF00351">
    <property type="entry name" value="Biopterin_H"/>
    <property type="match status" value="2"/>
</dbReference>
<comment type="caution">
    <text evidence="8">The sequence shown here is derived from an EMBL/GenBank/DDBJ whole genome shotgun (WGS) entry which is preliminary data.</text>
</comment>
<evidence type="ECO:0000256" key="3">
    <source>
        <dbReference type="ARBA" id="ARBA00022723"/>
    </source>
</evidence>
<keyword evidence="4" id="KW-0560">Oxidoreductase</keyword>
<dbReference type="Gene3D" id="1.10.800.10">
    <property type="entry name" value="Aromatic amino acid hydroxylase"/>
    <property type="match status" value="1"/>
</dbReference>
<evidence type="ECO:0000259" key="7">
    <source>
        <dbReference type="PROSITE" id="PS51410"/>
    </source>
</evidence>
<keyword evidence="5" id="KW-0408">Iron</keyword>
<evidence type="ECO:0000256" key="5">
    <source>
        <dbReference type="ARBA" id="ARBA00023004"/>
    </source>
</evidence>
<dbReference type="PROSITE" id="PS51410">
    <property type="entry name" value="BH4_AAA_HYDROXYL_2"/>
    <property type="match status" value="1"/>
</dbReference>
<evidence type="ECO:0000313" key="8">
    <source>
        <dbReference type="EMBL" id="GLH66442.1"/>
    </source>
</evidence>
<dbReference type="InterPro" id="IPR036951">
    <property type="entry name" value="ArAA_hydroxylase_sf"/>
</dbReference>
<sequence length="536" mass="58163">MGNDLAMPSLPSPTQRAIDRLPAHLRRYVAGQDYGAYTPREHAVWRHILHRLTDRLRDTAHASYLAGLAATGIGLERIPSLDEMNLKLEGLGWSAVGVRGFIPPAVFTELQSLGVLAIAADIRSHEHIEYTPAPDIVHESAGHAPILADRRYADYLKRCGEAGFRAIASVEDQAVYEAIRNLSVVKEDPEATESEIHLAEERLRAASASRRYVSESTKASRLYWWTAEYGLVGDLADPKLYGAGLLSSLGEAAHCLTPTVAKVPLSLVCADTEYDITRMQPQLFVARDFDHLFEVLDAFEATLSWRRGGDHGLEEALRARTVNHLGLEGGIELTGKVVARIPARGELAPGLSTALARVEGPVLLSRGGVAEDQPWPGSALVAFGRGTLPPRGPFSLDLPSGLFLTGFRVGEHEVINLRGHQDGRPLDLPSWALLFLSEGLSSVAGGPADPGAWDRWYGGPGAFGEGEAEAQARDRKASSLSAELAGLYVEARALREEPDGLRLRTLADRARAHPDEWLLQAELAELEATLAQEARP</sequence>
<dbReference type="Proteomes" id="UP001165044">
    <property type="component" value="Unassembled WGS sequence"/>
</dbReference>
<dbReference type="PANTHER" id="PTHR11473:SF24">
    <property type="entry name" value="PHENYLALANINE-4-HYDROXYLASE"/>
    <property type="match status" value="1"/>
</dbReference>
<accession>A0ABQ5PVE7</accession>
<dbReference type="EMBL" id="BSDC01000001">
    <property type="protein sequence ID" value="GLH66442.1"/>
    <property type="molecule type" value="Genomic_DNA"/>
</dbReference>
<evidence type="ECO:0000256" key="2">
    <source>
        <dbReference type="ARBA" id="ARBA00009712"/>
    </source>
</evidence>
<dbReference type="PANTHER" id="PTHR11473">
    <property type="entry name" value="AROMATIC AMINO ACID HYDROXYLASE"/>
    <property type="match status" value="1"/>
</dbReference>
<dbReference type="InterPro" id="IPR001273">
    <property type="entry name" value="ArAA_hydroxylase"/>
</dbReference>
<dbReference type="SUPFAM" id="SSF56534">
    <property type="entry name" value="Aromatic aminoacid monoxygenases, catalytic and oligomerization domains"/>
    <property type="match status" value="1"/>
</dbReference>
<keyword evidence="3" id="KW-0479">Metal-binding</keyword>
<dbReference type="InterPro" id="IPR036329">
    <property type="entry name" value="Aro-AA_hydroxylase_C_sf"/>
</dbReference>
<gene>
    <name evidence="8" type="ORF">GETHED_08060</name>
</gene>
<protein>
    <recommendedName>
        <fullName evidence="7">Biopterin-dependent aromatic amino acid hydroxylase family profile domain-containing protein</fullName>
    </recommendedName>
</protein>
<evidence type="ECO:0000256" key="6">
    <source>
        <dbReference type="ARBA" id="ARBA00023033"/>
    </source>
</evidence>
<evidence type="ECO:0000256" key="4">
    <source>
        <dbReference type="ARBA" id="ARBA00023002"/>
    </source>
</evidence>
<organism evidence="8 9">
    <name type="scientific">Geothrix edaphica</name>
    <dbReference type="NCBI Taxonomy" id="2927976"/>
    <lineage>
        <taxon>Bacteria</taxon>
        <taxon>Pseudomonadati</taxon>
        <taxon>Acidobacteriota</taxon>
        <taxon>Holophagae</taxon>
        <taxon>Holophagales</taxon>
        <taxon>Holophagaceae</taxon>
        <taxon>Geothrix</taxon>
    </lineage>
</organism>
<proteinExistence type="inferred from homology"/>
<dbReference type="NCBIfam" id="NF010657">
    <property type="entry name" value="PRK14056.1"/>
    <property type="match status" value="1"/>
</dbReference>
<comment type="cofactor">
    <cofactor evidence="1">
        <name>Fe(2+)</name>
        <dbReference type="ChEBI" id="CHEBI:29033"/>
    </cofactor>
</comment>
<dbReference type="InterPro" id="IPR019774">
    <property type="entry name" value="Aromatic-AA_hydroxylase_C"/>
</dbReference>